<evidence type="ECO:0000313" key="8">
    <source>
        <dbReference type="EMBL" id="KIJ22307.1"/>
    </source>
</evidence>
<dbReference type="GO" id="GO:0008270">
    <property type="term" value="F:zinc ion binding"/>
    <property type="evidence" value="ECO:0007669"/>
    <property type="project" value="InterPro"/>
</dbReference>
<dbReference type="EMBL" id="KN838435">
    <property type="protein sequence ID" value="KIJ22307.1"/>
    <property type="molecule type" value="Genomic_DNA"/>
</dbReference>
<keyword evidence="3" id="KW-0238">DNA-binding</keyword>
<reference evidence="8 9" key="1">
    <citation type="submission" date="2014-06" db="EMBL/GenBank/DDBJ databases">
        <title>Evolutionary Origins and Diversification of the Mycorrhizal Mutualists.</title>
        <authorList>
            <consortium name="DOE Joint Genome Institute"/>
            <consortium name="Mycorrhizal Genomics Consortium"/>
            <person name="Kohler A."/>
            <person name="Kuo A."/>
            <person name="Nagy L.G."/>
            <person name="Floudas D."/>
            <person name="Copeland A."/>
            <person name="Barry K.W."/>
            <person name="Cichocki N."/>
            <person name="Veneault-Fourrey C."/>
            <person name="LaButti K."/>
            <person name="Lindquist E.A."/>
            <person name="Lipzen A."/>
            <person name="Lundell T."/>
            <person name="Morin E."/>
            <person name="Murat C."/>
            <person name="Riley R."/>
            <person name="Ohm R."/>
            <person name="Sun H."/>
            <person name="Tunlid A."/>
            <person name="Henrissat B."/>
            <person name="Grigoriev I.V."/>
            <person name="Hibbett D.S."/>
            <person name="Martin F."/>
        </authorList>
    </citation>
    <scope>NUCLEOTIDE SEQUENCE [LARGE SCALE GENOMIC DNA]</scope>
    <source>
        <strain evidence="8 9">SS14</strain>
    </source>
</reference>
<evidence type="ECO:0000256" key="6">
    <source>
        <dbReference type="SAM" id="MobiDB-lite"/>
    </source>
</evidence>
<dbReference type="OrthoDB" id="39175at2759"/>
<dbReference type="HOGENOM" id="CLU_948532_0_0_1"/>
<dbReference type="GO" id="GO:0000976">
    <property type="term" value="F:transcription cis-regulatory region binding"/>
    <property type="evidence" value="ECO:0007669"/>
    <property type="project" value="TreeGrafter"/>
</dbReference>
<keyword evidence="2" id="KW-0805">Transcription regulation</keyword>
<comment type="subcellular location">
    <subcellularLocation>
        <location evidence="1">Nucleus</location>
    </subcellularLocation>
</comment>
<dbReference type="GO" id="GO:0005634">
    <property type="term" value="C:nucleus"/>
    <property type="evidence" value="ECO:0007669"/>
    <property type="project" value="UniProtKB-SubCell"/>
</dbReference>
<dbReference type="GO" id="GO:0000981">
    <property type="term" value="F:DNA-binding transcription factor activity, RNA polymerase II-specific"/>
    <property type="evidence" value="ECO:0007669"/>
    <property type="project" value="TreeGrafter"/>
</dbReference>
<dbReference type="CDD" id="cd12148">
    <property type="entry name" value="fungal_TF_MHR"/>
    <property type="match status" value="1"/>
</dbReference>
<dbReference type="InterPro" id="IPR007219">
    <property type="entry name" value="XnlR_reg_dom"/>
</dbReference>
<evidence type="ECO:0000259" key="7">
    <source>
        <dbReference type="Pfam" id="PF04082"/>
    </source>
</evidence>
<keyword evidence="4" id="KW-0804">Transcription</keyword>
<feature type="compositionally biased region" description="Low complexity" evidence="6">
    <location>
        <begin position="169"/>
        <end position="183"/>
    </location>
</feature>
<proteinExistence type="predicted"/>
<sequence>SDDDMGTYGIASPSFFLPGPSANVSLRRILNSRSPLPPILSSGLITWDEAEQLFDIFFEKCAVFVSVLDSQIHTPRVVLERDGFLFTVVYTIASRYFTSRPNLHSAALHFAKHFAATSLINGIKSVEMAQVYLLMASYGLPARRWEEDRSCFYGGLAGRIATDLNLNMTPTSASSSTKSTTKPLSERHERERMNRTRTWLNCWNVDRSSAVQFGKPTGLEEDETVRGAKTWYRSGINRASWAGNHDKQPQEGETEGRGDRYDVHLVTFTELLMVMTRFHERVGAVGAKVRSLLF</sequence>
<evidence type="ECO:0000256" key="3">
    <source>
        <dbReference type="ARBA" id="ARBA00023125"/>
    </source>
</evidence>
<accession>A0A0C9U034</accession>
<feature type="non-terminal residue" evidence="8">
    <location>
        <position position="1"/>
    </location>
</feature>
<dbReference type="InterPro" id="IPR051089">
    <property type="entry name" value="prtT"/>
</dbReference>
<dbReference type="PANTHER" id="PTHR31845">
    <property type="entry name" value="FINGER DOMAIN PROTEIN, PUTATIVE-RELATED"/>
    <property type="match status" value="1"/>
</dbReference>
<evidence type="ECO:0000313" key="9">
    <source>
        <dbReference type="Proteomes" id="UP000054279"/>
    </source>
</evidence>
<dbReference type="Proteomes" id="UP000054279">
    <property type="component" value="Unassembled WGS sequence"/>
</dbReference>
<evidence type="ECO:0000256" key="2">
    <source>
        <dbReference type="ARBA" id="ARBA00023015"/>
    </source>
</evidence>
<organism evidence="8 9">
    <name type="scientific">Sphaerobolus stellatus (strain SS14)</name>
    <dbReference type="NCBI Taxonomy" id="990650"/>
    <lineage>
        <taxon>Eukaryota</taxon>
        <taxon>Fungi</taxon>
        <taxon>Dikarya</taxon>
        <taxon>Basidiomycota</taxon>
        <taxon>Agaricomycotina</taxon>
        <taxon>Agaricomycetes</taxon>
        <taxon>Phallomycetidae</taxon>
        <taxon>Geastrales</taxon>
        <taxon>Sphaerobolaceae</taxon>
        <taxon>Sphaerobolus</taxon>
    </lineage>
</organism>
<name>A0A0C9U034_SPHS4</name>
<feature type="region of interest" description="Disordered" evidence="6">
    <location>
        <begin position="167"/>
        <end position="191"/>
    </location>
</feature>
<evidence type="ECO:0000256" key="4">
    <source>
        <dbReference type="ARBA" id="ARBA00023163"/>
    </source>
</evidence>
<feature type="domain" description="Xylanolytic transcriptional activator regulatory" evidence="7">
    <location>
        <begin position="83"/>
        <end position="223"/>
    </location>
</feature>
<dbReference type="PANTHER" id="PTHR31845:SF19">
    <property type="entry name" value="TRANSCRIPTION FACTOR DOMAIN-CONTAINING PROTEIN"/>
    <property type="match status" value="1"/>
</dbReference>
<gene>
    <name evidence="8" type="ORF">M422DRAFT_197309</name>
</gene>
<evidence type="ECO:0000256" key="1">
    <source>
        <dbReference type="ARBA" id="ARBA00004123"/>
    </source>
</evidence>
<protein>
    <recommendedName>
        <fullName evidence="7">Xylanolytic transcriptional activator regulatory domain-containing protein</fullName>
    </recommendedName>
</protein>
<dbReference type="Pfam" id="PF04082">
    <property type="entry name" value="Fungal_trans"/>
    <property type="match status" value="1"/>
</dbReference>
<keyword evidence="5" id="KW-0539">Nucleus</keyword>
<keyword evidence="9" id="KW-1185">Reference proteome</keyword>
<dbReference type="AlphaFoldDB" id="A0A0C9U034"/>
<evidence type="ECO:0000256" key="5">
    <source>
        <dbReference type="ARBA" id="ARBA00023242"/>
    </source>
</evidence>
<dbReference type="GO" id="GO:0006351">
    <property type="term" value="P:DNA-templated transcription"/>
    <property type="evidence" value="ECO:0007669"/>
    <property type="project" value="InterPro"/>
</dbReference>